<dbReference type="EMBL" id="CP014873">
    <property type="protein sequence ID" value="ANK61856.1"/>
    <property type="molecule type" value="Genomic_DNA"/>
</dbReference>
<reference evidence="5 6" key="1">
    <citation type="submission" date="2016-03" db="EMBL/GenBank/DDBJ databases">
        <title>Pediococcus and Lactobacillus from brewery environment - whole genome sequencing and assembly.</title>
        <authorList>
            <person name="Behr J."/>
            <person name="Geissler A.J."/>
            <person name="Vogel R.F."/>
        </authorList>
    </citation>
    <scope>NUCLEOTIDE SEQUENCE [LARGE SCALE GENOMIC DNA]</scope>
    <source>
        <strain evidence="5 6">TMW 1.1989</strain>
    </source>
</reference>
<dbReference type="Proteomes" id="UP000078582">
    <property type="component" value="Chromosome"/>
</dbReference>
<dbReference type="InterPro" id="IPR009057">
    <property type="entry name" value="Homeodomain-like_sf"/>
</dbReference>
<keyword evidence="4" id="KW-0233">DNA recombination</keyword>
<dbReference type="GO" id="GO:0003677">
    <property type="term" value="F:DNA binding"/>
    <property type="evidence" value="ECO:0007669"/>
    <property type="project" value="UniProtKB-KW"/>
</dbReference>
<evidence type="ECO:0000256" key="2">
    <source>
        <dbReference type="ARBA" id="ARBA00022578"/>
    </source>
</evidence>
<keyword evidence="3" id="KW-0238">DNA-binding</keyword>
<protein>
    <submittedName>
        <fullName evidence="5">Uncharacterized protein</fullName>
    </submittedName>
</protein>
<evidence type="ECO:0000256" key="1">
    <source>
        <dbReference type="ARBA" id="ARBA00009277"/>
    </source>
</evidence>
<dbReference type="GO" id="GO:0006310">
    <property type="term" value="P:DNA recombination"/>
    <property type="evidence" value="ECO:0007669"/>
    <property type="project" value="UniProtKB-KW"/>
</dbReference>
<dbReference type="InterPro" id="IPR012337">
    <property type="entry name" value="RNaseH-like_sf"/>
</dbReference>
<dbReference type="Pfam" id="PF06056">
    <property type="entry name" value="Terminase_5"/>
    <property type="match status" value="1"/>
</dbReference>
<proteinExistence type="inferred from homology"/>
<dbReference type="AlphaFoldDB" id="A0A192H1N5"/>
<dbReference type="Gene3D" id="1.10.10.60">
    <property type="entry name" value="Homeodomain-like"/>
    <property type="match status" value="1"/>
</dbReference>
<dbReference type="GeneID" id="42981240"/>
<dbReference type="PROSITE" id="PS50531">
    <property type="entry name" value="HTH_IS21"/>
    <property type="match status" value="1"/>
</dbReference>
<dbReference type="STRING" id="375175.AYR53_03170"/>
<sequence length="521" mass="60843">MKKLALYSKINELSNNGFSKRSIARQLGISRNTVTAYLDRDEAEMSEWLASTRNRKRVLDDYEDTILSWLKANTDMSAAQVCDWLEERNYGIFAESTVRRFVSNLRQKYKLDKHSRRRQYEAVPELPMGLQGQVDFGQTWQTTTFGSRIKLYFYAHVLAHSRYKYVEWQLNPFTTDDLIRCLQHTFSFFGGKPKQIVYDQDRIIVVSENNGDIIFTQAFQAFKQTKHFEAIECRGFDPETKGKIENVVKFVKSSFARGRVFQDLNSWNDESMDWLKRRGNGKQHNGTKQIPTEIFKAEQKYLQPITNYQAVVQELPERTVRKDNTIMYRSNRYSVPFGSYNAHGYKILLKFEENYLIIIDKKTGEVLAKHEVSGAKGKLIQQSNHRRIRDVGISQLMERVTKEFSDLKHAQDYIKQLHEKYPRYIRDQLQVILRLNSDHTTEELDQALVFCLDHHLISATDFKATVEMLPKYVKHLDEVQVKIPDIPISQATQAKLAKINPEVRSLDIYTNILQGVQHGTN</sequence>
<dbReference type="PANTHER" id="PTHR35004:SF6">
    <property type="entry name" value="TRANSPOSASE"/>
    <property type="match status" value="1"/>
</dbReference>
<dbReference type="SUPFAM" id="SSF53098">
    <property type="entry name" value="Ribonuclease H-like"/>
    <property type="match status" value="1"/>
</dbReference>
<dbReference type="RefSeq" id="WP_068279442.1">
    <property type="nucleotide sequence ID" value="NZ_CP014873.1"/>
</dbReference>
<organism evidence="5 6">
    <name type="scientific">Loigolactobacillus backii</name>
    <dbReference type="NCBI Taxonomy" id="375175"/>
    <lineage>
        <taxon>Bacteria</taxon>
        <taxon>Bacillati</taxon>
        <taxon>Bacillota</taxon>
        <taxon>Bacilli</taxon>
        <taxon>Lactobacillales</taxon>
        <taxon>Lactobacillaceae</taxon>
        <taxon>Loigolactobacillus</taxon>
    </lineage>
</organism>
<dbReference type="GO" id="GO:0032196">
    <property type="term" value="P:transposition"/>
    <property type="evidence" value="ECO:0007669"/>
    <property type="project" value="UniProtKB-KW"/>
</dbReference>
<dbReference type="InterPro" id="IPR010332">
    <property type="entry name" value="ATPase_terminase-su_N"/>
</dbReference>
<dbReference type="InterPro" id="IPR036397">
    <property type="entry name" value="RNaseH_sf"/>
</dbReference>
<keyword evidence="6" id="KW-1185">Reference proteome</keyword>
<dbReference type="Gene3D" id="3.30.420.10">
    <property type="entry name" value="Ribonuclease H-like superfamily/Ribonuclease H"/>
    <property type="match status" value="1"/>
</dbReference>
<evidence type="ECO:0000256" key="4">
    <source>
        <dbReference type="ARBA" id="ARBA00023172"/>
    </source>
</evidence>
<dbReference type="SUPFAM" id="SSF46689">
    <property type="entry name" value="Homeodomain-like"/>
    <property type="match status" value="1"/>
</dbReference>
<dbReference type="InterPro" id="IPR001584">
    <property type="entry name" value="Integrase_cat-core"/>
</dbReference>
<dbReference type="GO" id="GO:0015074">
    <property type="term" value="P:DNA integration"/>
    <property type="evidence" value="ECO:0007669"/>
    <property type="project" value="InterPro"/>
</dbReference>
<dbReference type="InterPro" id="IPR017894">
    <property type="entry name" value="HTH_IS21_transposase_type"/>
</dbReference>
<name>A0A192H1N5_9LACO</name>
<evidence type="ECO:0000313" key="5">
    <source>
        <dbReference type="EMBL" id="ANK61856.1"/>
    </source>
</evidence>
<keyword evidence="2" id="KW-0815">Transposition</keyword>
<gene>
    <name evidence="5" type="ORF">AYR53_03170</name>
</gene>
<dbReference type="OrthoDB" id="92877at2"/>
<evidence type="ECO:0000313" key="6">
    <source>
        <dbReference type="Proteomes" id="UP000078582"/>
    </source>
</evidence>
<dbReference type="NCBIfam" id="NF033546">
    <property type="entry name" value="transpos_IS21"/>
    <property type="match status" value="1"/>
</dbReference>
<dbReference type="PROSITE" id="PS50994">
    <property type="entry name" value="INTEGRASE"/>
    <property type="match status" value="1"/>
</dbReference>
<dbReference type="PANTHER" id="PTHR35004">
    <property type="entry name" value="TRANSPOSASE RV3428C-RELATED"/>
    <property type="match status" value="1"/>
</dbReference>
<evidence type="ECO:0000256" key="3">
    <source>
        <dbReference type="ARBA" id="ARBA00023125"/>
    </source>
</evidence>
<accession>A0A192H1N5</accession>
<comment type="similarity">
    <text evidence="1">Belongs to the transposase IS21/IS408/IS1162 family.</text>
</comment>